<dbReference type="OrthoDB" id="623956at2"/>
<proteinExistence type="predicted"/>
<accession>A0A327VTI1</accession>
<dbReference type="AlphaFoldDB" id="A0A327VTI1"/>
<dbReference type="Proteomes" id="UP000249819">
    <property type="component" value="Unassembled WGS sequence"/>
</dbReference>
<evidence type="ECO:0000313" key="1">
    <source>
        <dbReference type="EMBL" id="RAJ77350.1"/>
    </source>
</evidence>
<name>A0A327VTI1_9BACT</name>
<protein>
    <submittedName>
        <fullName evidence="1">6-bladed beta-propeller protein</fullName>
    </submittedName>
</protein>
<dbReference type="EMBL" id="QLMA01000007">
    <property type="protein sequence ID" value="RAJ77350.1"/>
    <property type="molecule type" value="Genomic_DNA"/>
</dbReference>
<organism evidence="1 2">
    <name type="scientific">Chitinophaga dinghuensis</name>
    <dbReference type="NCBI Taxonomy" id="1539050"/>
    <lineage>
        <taxon>Bacteria</taxon>
        <taxon>Pseudomonadati</taxon>
        <taxon>Bacteroidota</taxon>
        <taxon>Chitinophagia</taxon>
        <taxon>Chitinophagales</taxon>
        <taxon>Chitinophagaceae</taxon>
        <taxon>Chitinophaga</taxon>
    </lineage>
</organism>
<dbReference type="Pfam" id="PF17170">
    <property type="entry name" value="DUF5128"/>
    <property type="match status" value="1"/>
</dbReference>
<keyword evidence="2" id="KW-1185">Reference proteome</keyword>
<sequence length="426" mass="48567">MRVAVQSTNANNHFAPFRLDNYLSSLFNFNFIPMQKYRSLALLAMIASVMYGCSNNKPEENIDLSTASVLKIDKAVPEILIDSLSEQGSLTILPLETAERSLIGKVNYLYKTDSSFVVGEQNGAIKVFTTNGKFIRAIGAMGKGPFEHLTPTDIRYNDYSKNVEVMDIGLKFTGYKIAGGNDFENLELMKQYKPTLFFPLGQKKYALYNNSNVMSADDDETNRFYIIENGKATSKALPFQSTKVVRQIISANQFSNVGKTSIFYETGFPVVYTITDKLTPRYYIDFRNILPKEQFSYEKVGALIRGKEEGKFFRIFEFTEGQRFILGNIDYLQSASFFMYDKKMNKGVYTGLGFLYDKLKIRSFKIDFMDQEDTAYAVLTAVSIINAQKQLRESDPDLTDLQIRNFLALKVDTYDNPFIISFKLKQ</sequence>
<comment type="caution">
    <text evidence="1">The sequence shown here is derived from an EMBL/GenBank/DDBJ whole genome shotgun (WGS) entry which is preliminary data.</text>
</comment>
<gene>
    <name evidence="1" type="ORF">CLV59_107117</name>
</gene>
<reference evidence="1 2" key="1">
    <citation type="submission" date="2018-06" db="EMBL/GenBank/DDBJ databases">
        <title>Genomic Encyclopedia of Archaeal and Bacterial Type Strains, Phase II (KMG-II): from individual species to whole genera.</title>
        <authorList>
            <person name="Goeker M."/>
        </authorList>
    </citation>
    <scope>NUCLEOTIDE SEQUENCE [LARGE SCALE GENOMIC DNA]</scope>
    <source>
        <strain evidence="1 2">DSM 29821</strain>
    </source>
</reference>
<evidence type="ECO:0000313" key="2">
    <source>
        <dbReference type="Proteomes" id="UP000249819"/>
    </source>
</evidence>